<feature type="compositionally biased region" description="Low complexity" evidence="1">
    <location>
        <begin position="448"/>
        <end position="457"/>
    </location>
</feature>
<dbReference type="KEGG" id="aaf:AURANDRAFT_60665"/>
<evidence type="ECO:0000313" key="2">
    <source>
        <dbReference type="EMBL" id="EGB12681.1"/>
    </source>
</evidence>
<dbReference type="Proteomes" id="UP000002729">
    <property type="component" value="Unassembled WGS sequence"/>
</dbReference>
<sequence>MNLGERSTQSLPTLLRRDSLQAEMGLFAFSGSHSSGGFTQGGESALDFRGSSALLAGPLAPLGSDAAPPLRHTYALLKGPPGIGARPFLKRLPHQAPPSAHGRNKKDVTIFESEESLRQVQLAATRVEERKMEQARRRDAARFKREENTKLERKRLMAALEERRTRTDRAEAAAKRQLRATLWLALLHGGCFARASGRGLGAGRKRIAARRWQHAAVAVVQRLYRARAARLTWRRFACYARLMRKQRLRMCLHVRCFKRWHAMNVVNNFLLMFAHDASKLQMLVMRFTTKSEQFAHKCRYKDDLLQDMLARHREKYDAACEQRKAVTVLAALVDRDDVRRKTLVAATGDARPHTAPGDLGHRHHAQLLGPSEDAPPGRASLRRASSQGTTLKKKDSMKKGALTMAPPKAVEYLPKIAHAVRHHLLAALLIKRKRAWLRRGDPSRRPASRASRASRSSYGDFDDDGADVEPDGGQDDSGDEDLSMTHAGSFTAGDARKWLKIDAPGEKKAGGSPAKGDTSALLMGAAKTRYSFFNSFGGAAGMRAAVKQKMLEERARMAAIQDAIYGPVEERGYL</sequence>
<dbReference type="EMBL" id="GL833120">
    <property type="protein sequence ID" value="EGB12681.1"/>
    <property type="molecule type" value="Genomic_DNA"/>
</dbReference>
<evidence type="ECO:0000313" key="3">
    <source>
        <dbReference type="Proteomes" id="UP000002729"/>
    </source>
</evidence>
<name>F0XVX7_AURAN</name>
<proteinExistence type="predicted"/>
<protein>
    <submittedName>
        <fullName evidence="2">Uncharacterized protein</fullName>
    </submittedName>
</protein>
<dbReference type="RefSeq" id="XP_009032336.1">
    <property type="nucleotide sequence ID" value="XM_009034088.1"/>
</dbReference>
<gene>
    <name evidence="2" type="ORF">AURANDRAFT_60665</name>
</gene>
<feature type="region of interest" description="Disordered" evidence="1">
    <location>
        <begin position="347"/>
        <end position="402"/>
    </location>
</feature>
<dbReference type="GeneID" id="20223107"/>
<organism evidence="3">
    <name type="scientific">Aureococcus anophagefferens</name>
    <name type="common">Harmful bloom alga</name>
    <dbReference type="NCBI Taxonomy" id="44056"/>
    <lineage>
        <taxon>Eukaryota</taxon>
        <taxon>Sar</taxon>
        <taxon>Stramenopiles</taxon>
        <taxon>Ochrophyta</taxon>
        <taxon>Pelagophyceae</taxon>
        <taxon>Pelagomonadales</taxon>
        <taxon>Pelagomonadaceae</taxon>
        <taxon>Aureococcus</taxon>
    </lineage>
</organism>
<feature type="compositionally biased region" description="Acidic residues" evidence="1">
    <location>
        <begin position="460"/>
        <end position="482"/>
    </location>
</feature>
<reference evidence="2 3" key="1">
    <citation type="journal article" date="2011" name="Proc. Natl. Acad. Sci. U.S.A.">
        <title>Niche of harmful alga Aureococcus anophagefferens revealed through ecogenomics.</title>
        <authorList>
            <person name="Gobler C.J."/>
            <person name="Berry D.L."/>
            <person name="Dyhrman S.T."/>
            <person name="Wilhelm S.W."/>
            <person name="Salamov A."/>
            <person name="Lobanov A.V."/>
            <person name="Zhang Y."/>
            <person name="Collier J.L."/>
            <person name="Wurch L.L."/>
            <person name="Kustka A.B."/>
            <person name="Dill B.D."/>
            <person name="Shah M."/>
            <person name="VerBerkmoes N.C."/>
            <person name="Kuo A."/>
            <person name="Terry A."/>
            <person name="Pangilinan J."/>
            <person name="Lindquist E.A."/>
            <person name="Lucas S."/>
            <person name="Paulsen I.T."/>
            <person name="Hattenrath-Lehmann T.K."/>
            <person name="Talmage S.C."/>
            <person name="Walker E.A."/>
            <person name="Koch F."/>
            <person name="Burson A.M."/>
            <person name="Marcoval M.A."/>
            <person name="Tang Y.Z."/>
            <person name="Lecleir G.R."/>
            <person name="Coyne K.J."/>
            <person name="Berg G.M."/>
            <person name="Bertrand E.M."/>
            <person name="Saito M.A."/>
            <person name="Gladyshev V.N."/>
            <person name="Grigoriev I.V."/>
        </authorList>
    </citation>
    <scope>NUCLEOTIDE SEQUENCE [LARGE SCALE GENOMIC DNA]</scope>
    <source>
        <strain evidence="3">CCMP 1984</strain>
    </source>
</reference>
<dbReference type="OrthoDB" id="10684123at2759"/>
<evidence type="ECO:0000256" key="1">
    <source>
        <dbReference type="SAM" id="MobiDB-lite"/>
    </source>
</evidence>
<feature type="region of interest" description="Disordered" evidence="1">
    <location>
        <begin position="440"/>
        <end position="486"/>
    </location>
</feature>
<dbReference type="InParanoid" id="F0XVX7"/>
<accession>F0XVX7</accession>
<keyword evidence="3" id="KW-1185">Reference proteome</keyword>
<dbReference type="AlphaFoldDB" id="F0XVX7"/>